<evidence type="ECO:0000256" key="6">
    <source>
        <dbReference type="ARBA" id="ARBA00022430"/>
    </source>
</evidence>
<dbReference type="GO" id="GO:0009316">
    <property type="term" value="C:3-isopropylmalate dehydratase complex"/>
    <property type="evidence" value="ECO:0007669"/>
    <property type="project" value="InterPro"/>
</dbReference>
<dbReference type="AlphaFoldDB" id="A0A0A0HMG1"/>
<evidence type="ECO:0000256" key="9">
    <source>
        <dbReference type="ARBA" id="ARBA00023304"/>
    </source>
</evidence>
<dbReference type="PATRIC" id="fig|1288298.3.peg.1872"/>
<keyword evidence="9 10" id="KW-0100">Branched-chain amino acid biosynthesis</keyword>
<dbReference type="InterPro" id="IPR000573">
    <property type="entry name" value="AconitaseA/IPMdHydase_ssu_swvl"/>
</dbReference>
<evidence type="ECO:0000256" key="5">
    <source>
        <dbReference type="ARBA" id="ARBA00011271"/>
    </source>
</evidence>
<evidence type="ECO:0000256" key="2">
    <source>
        <dbReference type="ARBA" id="ARBA00002695"/>
    </source>
</evidence>
<dbReference type="Proteomes" id="UP000030021">
    <property type="component" value="Unassembled WGS sequence"/>
</dbReference>
<evidence type="ECO:0000313" key="12">
    <source>
        <dbReference type="EMBL" id="KGM88161.1"/>
    </source>
</evidence>
<proteinExistence type="inferred from homology"/>
<evidence type="ECO:0000256" key="3">
    <source>
        <dbReference type="ARBA" id="ARBA00004729"/>
    </source>
</evidence>
<dbReference type="HAMAP" id="MF_01031">
    <property type="entry name" value="LeuD_type1"/>
    <property type="match status" value="1"/>
</dbReference>
<dbReference type="NCBIfam" id="NF002458">
    <property type="entry name" value="PRK01641.1"/>
    <property type="match status" value="1"/>
</dbReference>
<dbReference type="SUPFAM" id="SSF52016">
    <property type="entry name" value="LeuD/IlvD-like"/>
    <property type="match status" value="1"/>
</dbReference>
<comment type="caution">
    <text evidence="12">The sequence shown here is derived from an EMBL/GenBank/DDBJ whole genome shotgun (WGS) entry which is preliminary data.</text>
</comment>
<dbReference type="OrthoDB" id="9777465at2"/>
<dbReference type="GO" id="GO:0009098">
    <property type="term" value="P:L-leucine biosynthetic process"/>
    <property type="evidence" value="ECO:0007669"/>
    <property type="project" value="UniProtKB-UniRule"/>
</dbReference>
<comment type="function">
    <text evidence="2 10">Catalyzes the isomerization between 2-isopropylmalate and 3-isopropylmalate, via the formation of 2-isopropylmaleate.</text>
</comment>
<reference evidence="12 13" key="1">
    <citation type="submission" date="2013-01" db="EMBL/GenBank/DDBJ databases">
        <authorList>
            <person name="Fiebig A."/>
            <person name="Goeker M."/>
            <person name="Klenk H.-P.P."/>
        </authorList>
    </citation>
    <scope>NUCLEOTIDE SEQUENCE [LARGE SCALE GENOMIC DNA]</scope>
    <source>
        <strain evidence="12 13">DSM 17069</strain>
    </source>
</reference>
<evidence type="ECO:0000256" key="1">
    <source>
        <dbReference type="ARBA" id="ARBA00000491"/>
    </source>
</evidence>
<evidence type="ECO:0000256" key="10">
    <source>
        <dbReference type="HAMAP-Rule" id="MF_01031"/>
    </source>
</evidence>
<dbReference type="InterPro" id="IPR050075">
    <property type="entry name" value="LeuD"/>
</dbReference>
<dbReference type="Pfam" id="PF00694">
    <property type="entry name" value="Aconitase_C"/>
    <property type="match status" value="1"/>
</dbReference>
<dbReference type="EC" id="4.2.1.33" evidence="10"/>
<dbReference type="RefSeq" id="WP_037272495.1">
    <property type="nucleotide sequence ID" value="NZ_KN293979.1"/>
</dbReference>
<dbReference type="CDD" id="cd01577">
    <property type="entry name" value="IPMI_Swivel"/>
    <property type="match status" value="1"/>
</dbReference>
<dbReference type="FunFam" id="3.20.19.10:FF:000003">
    <property type="entry name" value="3-isopropylmalate dehydratase small subunit"/>
    <property type="match status" value="1"/>
</dbReference>
<dbReference type="HOGENOM" id="CLU_081378_0_3_5"/>
<evidence type="ECO:0000256" key="8">
    <source>
        <dbReference type="ARBA" id="ARBA00023239"/>
    </source>
</evidence>
<accession>A0A0A0HMG1</accession>
<evidence type="ECO:0000256" key="7">
    <source>
        <dbReference type="ARBA" id="ARBA00022605"/>
    </source>
</evidence>
<evidence type="ECO:0000313" key="13">
    <source>
        <dbReference type="Proteomes" id="UP000030021"/>
    </source>
</evidence>
<dbReference type="eggNOG" id="COG0066">
    <property type="taxonomic scope" value="Bacteria"/>
</dbReference>
<dbReference type="NCBIfam" id="TIGR00171">
    <property type="entry name" value="leuD"/>
    <property type="match status" value="1"/>
</dbReference>
<dbReference type="STRING" id="215743.ROSMUCSMR3_01269"/>
<sequence length="201" mass="22283">MEKFEKLSGIAAPLPLINIDTDMIIPKQFLKTIKRSGLGVNLFDEMRYDSEGKEIPDFVLNKPQYRDAQILVAGDNFGCGSSREHAPWAIKDFGIRCVIAPSFADIFYNNCFKNGILPIALPQEQVDVLMKEAEKGANARIEIDLEAQTVSTSEGQIFGFEVDAFKKHCLLEGLDDIGLTLEKAAAIESFEAQAAQARPWV</sequence>
<dbReference type="GO" id="GO:0003861">
    <property type="term" value="F:3-isopropylmalate dehydratase activity"/>
    <property type="evidence" value="ECO:0007669"/>
    <property type="project" value="UniProtKB-UniRule"/>
</dbReference>
<gene>
    <name evidence="10" type="primary">leuD</name>
    <name evidence="12" type="ORF">rosmuc_01856</name>
</gene>
<name>A0A0A0HMG1_9RHOB</name>
<keyword evidence="8 10" id="KW-0456">Lyase</keyword>
<keyword evidence="7 10" id="KW-0028">Amino-acid biosynthesis</keyword>
<evidence type="ECO:0000256" key="4">
    <source>
        <dbReference type="ARBA" id="ARBA00009845"/>
    </source>
</evidence>
<keyword evidence="6 10" id="KW-0432">Leucine biosynthesis</keyword>
<feature type="domain" description="Aconitase A/isopropylmalate dehydratase small subunit swivel" evidence="11">
    <location>
        <begin position="1"/>
        <end position="124"/>
    </location>
</feature>
<comment type="catalytic activity">
    <reaction evidence="1 10">
        <text>(2R,3S)-3-isopropylmalate = (2S)-2-isopropylmalate</text>
        <dbReference type="Rhea" id="RHEA:32287"/>
        <dbReference type="ChEBI" id="CHEBI:1178"/>
        <dbReference type="ChEBI" id="CHEBI:35121"/>
        <dbReference type="EC" id="4.2.1.33"/>
    </reaction>
</comment>
<dbReference type="InterPro" id="IPR004431">
    <property type="entry name" value="3-IsopropMal_deHydase_ssu"/>
</dbReference>
<evidence type="ECO:0000259" key="11">
    <source>
        <dbReference type="Pfam" id="PF00694"/>
    </source>
</evidence>
<protein>
    <recommendedName>
        <fullName evidence="10">3-isopropylmalate dehydratase small subunit</fullName>
        <ecNumber evidence="10">4.2.1.33</ecNumber>
    </recommendedName>
    <alternativeName>
        <fullName evidence="10">Alpha-IPM isomerase</fullName>
        <shortName evidence="10">IPMI</shortName>
    </alternativeName>
    <alternativeName>
        <fullName evidence="10">Isopropylmalate isomerase</fullName>
    </alternativeName>
</protein>
<dbReference type="InterPro" id="IPR015928">
    <property type="entry name" value="Aconitase/3IPM_dehydase_swvl"/>
</dbReference>
<dbReference type="UniPathway" id="UPA00048">
    <property type="reaction ID" value="UER00071"/>
</dbReference>
<dbReference type="EMBL" id="AONH01000010">
    <property type="protein sequence ID" value="KGM88161.1"/>
    <property type="molecule type" value="Genomic_DNA"/>
</dbReference>
<comment type="subunit">
    <text evidence="5 10">Heterodimer of LeuC and LeuD.</text>
</comment>
<dbReference type="PANTHER" id="PTHR43345:SF5">
    <property type="entry name" value="3-ISOPROPYLMALATE DEHYDRATASE SMALL SUBUNIT"/>
    <property type="match status" value="1"/>
</dbReference>
<dbReference type="InterPro" id="IPR033940">
    <property type="entry name" value="IPMI_Swivel"/>
</dbReference>
<comment type="similarity">
    <text evidence="4 10">Belongs to the LeuD family. LeuD type 1 subfamily.</text>
</comment>
<comment type="pathway">
    <text evidence="3 10">Amino-acid biosynthesis; L-leucine biosynthesis; L-leucine from 3-methyl-2-oxobutanoate: step 2/4.</text>
</comment>
<organism evidence="12 13">
    <name type="scientific">Roseovarius mucosus DSM 17069</name>
    <dbReference type="NCBI Taxonomy" id="1288298"/>
    <lineage>
        <taxon>Bacteria</taxon>
        <taxon>Pseudomonadati</taxon>
        <taxon>Pseudomonadota</taxon>
        <taxon>Alphaproteobacteria</taxon>
        <taxon>Rhodobacterales</taxon>
        <taxon>Roseobacteraceae</taxon>
        <taxon>Roseovarius</taxon>
    </lineage>
</organism>
<dbReference type="PANTHER" id="PTHR43345">
    <property type="entry name" value="3-ISOPROPYLMALATE DEHYDRATASE SMALL SUBUNIT 2-RELATED-RELATED"/>
    <property type="match status" value="1"/>
</dbReference>
<dbReference type="Gene3D" id="3.20.19.10">
    <property type="entry name" value="Aconitase, domain 4"/>
    <property type="match status" value="1"/>
</dbReference>